<dbReference type="PANTHER" id="PTHR13932:SF1">
    <property type="entry name" value="OXYGEN-INDEPENDENT COPROPORPHYRINOGEN-III OXIDASE-LIKE PROTEIN HEMZ"/>
    <property type="match status" value="1"/>
</dbReference>
<dbReference type="NCBIfam" id="TIGR03994">
    <property type="entry name" value="rSAM_HemZ"/>
    <property type="match status" value="1"/>
</dbReference>
<evidence type="ECO:0000259" key="1">
    <source>
        <dbReference type="PROSITE" id="PS51918"/>
    </source>
</evidence>
<dbReference type="SFLD" id="SFLDS00029">
    <property type="entry name" value="Radical_SAM"/>
    <property type="match status" value="1"/>
</dbReference>
<accession>A0A2A6E0B4</accession>
<feature type="domain" description="Radical SAM core" evidence="1">
    <location>
        <begin position="168"/>
        <end position="407"/>
    </location>
</feature>
<dbReference type="PANTHER" id="PTHR13932">
    <property type="entry name" value="COPROPORPHYRINIGEN III OXIDASE"/>
    <property type="match status" value="1"/>
</dbReference>
<dbReference type="SUPFAM" id="SSF102114">
    <property type="entry name" value="Radical SAM enzymes"/>
    <property type="match status" value="1"/>
</dbReference>
<dbReference type="InterPro" id="IPR023995">
    <property type="entry name" value="HemZ"/>
</dbReference>
<name>A0A2A6E0B4_9BACL</name>
<protein>
    <submittedName>
        <fullName evidence="2">Coproporphyrinogen dehydrogenase HemZ</fullName>
    </submittedName>
</protein>
<dbReference type="PROSITE" id="PS51918">
    <property type="entry name" value="RADICAL_SAM"/>
    <property type="match status" value="1"/>
</dbReference>
<sequence>MKVGVELRGFDDFRLDLFHLCRLFAEDAETVWDGAGADCDWRLVLELREQGDLVRVSGELVHLESGSVRRRSSERQLPPVEGERRRRARKLAVLALALQLWEDATGVLQPWGMLTGIRPTKLMHRLLREHPPEESVRQFCELYLASEEKARLLVDIAQRQLAVVPDLFRLEGEVSVYIGIPFCPTHCAYCTFPAYDIRGSAAVDGFVEALADEIAQIGSWLTSAGLAVTTVYWGGGTPTSLSAGQLDRLLSRMYETFPGMNRVRELTVEAGRPDTLSEEKLRVLLEWRVGRISINPQSFRQETLDVIGRRHTVEETVEKFELARRMGFDNINMDLIVGLPDEDVETFRRSLEKVAELRPDSLTVHALSFKRAAEMTKNREAYRTARRDEAAAMMDVAYGFAESEGYRPYYLYRQKNILGNQENVGFALSGKEGIYNIVMMEDCQTIVGLGCGAVSKFVYAADGDSGEPVIERFANPKEPNAYLRTYRDAVRKKIERLERRFVKIL</sequence>
<gene>
    <name evidence="2" type="ORF">BLM47_08375</name>
</gene>
<evidence type="ECO:0000313" key="2">
    <source>
        <dbReference type="EMBL" id="PDO10256.1"/>
    </source>
</evidence>
<dbReference type="SFLD" id="SFLDG01065">
    <property type="entry name" value="anaerobic_coproporphyrinogen-I"/>
    <property type="match status" value="1"/>
</dbReference>
<dbReference type="InterPro" id="IPR034505">
    <property type="entry name" value="Coproporphyrinogen-III_oxidase"/>
</dbReference>
<dbReference type="SMART" id="SM00729">
    <property type="entry name" value="Elp3"/>
    <property type="match status" value="1"/>
</dbReference>
<dbReference type="SFLD" id="SFLDF00310">
    <property type="entry name" value="oxygen-independent_coproporphy"/>
    <property type="match status" value="1"/>
</dbReference>
<dbReference type="Proteomes" id="UP000243688">
    <property type="component" value="Unassembled WGS sequence"/>
</dbReference>
<dbReference type="GO" id="GO:0051539">
    <property type="term" value="F:4 iron, 4 sulfur cluster binding"/>
    <property type="evidence" value="ECO:0007669"/>
    <property type="project" value="TreeGrafter"/>
</dbReference>
<evidence type="ECO:0000313" key="3">
    <source>
        <dbReference type="Proteomes" id="UP000243688"/>
    </source>
</evidence>
<dbReference type="InterPro" id="IPR058240">
    <property type="entry name" value="rSAM_sf"/>
</dbReference>
<dbReference type="CDD" id="cd01335">
    <property type="entry name" value="Radical_SAM"/>
    <property type="match status" value="1"/>
</dbReference>
<dbReference type="SFLD" id="SFLDG01082">
    <property type="entry name" value="B12-binding_domain_containing"/>
    <property type="match status" value="1"/>
</dbReference>
<comment type="caution">
    <text evidence="2">The sequence shown here is derived from an EMBL/GenBank/DDBJ whole genome shotgun (WGS) entry which is preliminary data.</text>
</comment>
<dbReference type="InterPro" id="IPR006638">
    <property type="entry name" value="Elp3/MiaA/NifB-like_rSAM"/>
</dbReference>
<dbReference type="GO" id="GO:0005737">
    <property type="term" value="C:cytoplasm"/>
    <property type="evidence" value="ECO:0007669"/>
    <property type="project" value="TreeGrafter"/>
</dbReference>
<dbReference type="InterPro" id="IPR023404">
    <property type="entry name" value="rSAM_horseshoe"/>
</dbReference>
<reference evidence="2 3" key="1">
    <citation type="submission" date="2016-12" db="EMBL/GenBank/DDBJ databases">
        <title>Candidatus Reconcilibacillus cellulovorans genome.</title>
        <authorList>
            <person name="Kolinko S."/>
            <person name="Wu Y.-W."/>
            <person name="Tachea F."/>
            <person name="Denzel E."/>
            <person name="Hiras J."/>
            <person name="Baecker N."/>
            <person name="Chan L.J."/>
            <person name="Eichorst S.A."/>
            <person name="Frey D."/>
            <person name="Adams P.D."/>
            <person name="Pray T."/>
            <person name="Tanjore D."/>
            <person name="Petzold C.J."/>
            <person name="Gladden J.M."/>
            <person name="Simmons B.A."/>
            <person name="Singer S.W."/>
        </authorList>
    </citation>
    <scope>NUCLEOTIDE SEQUENCE [LARGE SCALE GENOMIC DNA]</scope>
    <source>
        <strain evidence="2">JTherm</strain>
    </source>
</reference>
<dbReference type="EMBL" id="MOXJ01000017">
    <property type="protein sequence ID" value="PDO10256.1"/>
    <property type="molecule type" value="Genomic_DNA"/>
</dbReference>
<dbReference type="Gene3D" id="3.80.30.20">
    <property type="entry name" value="tm_1862 like domain"/>
    <property type="match status" value="1"/>
</dbReference>
<dbReference type="GO" id="GO:0006779">
    <property type="term" value="P:porphyrin-containing compound biosynthetic process"/>
    <property type="evidence" value="ECO:0007669"/>
    <property type="project" value="TreeGrafter"/>
</dbReference>
<dbReference type="GO" id="GO:0003824">
    <property type="term" value="F:catalytic activity"/>
    <property type="evidence" value="ECO:0007669"/>
    <property type="project" value="InterPro"/>
</dbReference>
<dbReference type="Pfam" id="PF04055">
    <property type="entry name" value="Radical_SAM"/>
    <property type="match status" value="1"/>
</dbReference>
<dbReference type="InterPro" id="IPR007197">
    <property type="entry name" value="rSAM"/>
</dbReference>
<proteinExistence type="predicted"/>
<dbReference type="AlphaFoldDB" id="A0A2A6E0B4"/>
<organism evidence="2 3">
    <name type="scientific">Candidatus Reconcilbacillus cellulovorans</name>
    <dbReference type="NCBI Taxonomy" id="1906605"/>
    <lineage>
        <taxon>Bacteria</taxon>
        <taxon>Bacillati</taxon>
        <taxon>Bacillota</taxon>
        <taxon>Bacilli</taxon>
        <taxon>Bacillales</taxon>
        <taxon>Paenibacillaceae</taxon>
        <taxon>Candidatus Reconcilbacillus</taxon>
    </lineage>
</organism>